<reference evidence="1 2" key="1">
    <citation type="submission" date="2024-04" db="EMBL/GenBank/DDBJ databases">
        <title>Novel species of the genus Ideonella isolated from streams.</title>
        <authorList>
            <person name="Lu H."/>
        </authorList>
    </citation>
    <scope>NUCLEOTIDE SEQUENCE [LARGE SCALE GENOMIC DNA]</scope>
    <source>
        <strain evidence="1 2">DXS22W</strain>
    </source>
</reference>
<dbReference type="Pfam" id="PF05035">
    <property type="entry name" value="DGOK"/>
    <property type="match status" value="1"/>
</dbReference>
<gene>
    <name evidence="1" type="ORF">AACH10_02240</name>
</gene>
<sequence length="310" mass="32450">MTPAGRTWIGVDWGTTHRRAWCFVDGVLRGRADDDQGLLKAAPHFADALAALRQRLAAPDDATVVMAGMVGSASGWQEVPYLDAGRPLADWAQALVPVAGAPGCYIVPGCRWREDGEGAASGAVDVMRGEETQLLGAWRLAPRDGWTVLPGTHSKWVRLQGGAVQRLHTYLSGELHALLSGGGTLAPLLRAAADTDPLARPEVFALGVQAAGQAALSRALFGLRARVVTGALDAAASGAYLSGLLLGAEWHEAAAWSPADEAPVQLIGSPALCRLHARCAELLGRRTVTLDIEAVQMAAWQALGAADARP</sequence>
<dbReference type="Proteomes" id="UP001365405">
    <property type="component" value="Unassembled WGS sequence"/>
</dbReference>
<name>A0ABU9CB01_9BURK</name>
<evidence type="ECO:0000313" key="1">
    <source>
        <dbReference type="EMBL" id="MEK8049049.1"/>
    </source>
</evidence>
<dbReference type="RefSeq" id="WP_341408722.1">
    <property type="nucleotide sequence ID" value="NZ_JBBUTH010000001.1"/>
</dbReference>
<proteinExistence type="predicted"/>
<evidence type="ECO:0000313" key="2">
    <source>
        <dbReference type="Proteomes" id="UP001365405"/>
    </source>
</evidence>
<accession>A0ABU9CB01</accession>
<dbReference type="Gene3D" id="3.30.420.310">
    <property type="entry name" value="2-keto-3-deoxy-galactonokinase, C-terminal domain"/>
    <property type="match status" value="1"/>
</dbReference>
<dbReference type="Gene3D" id="3.30.420.300">
    <property type="entry name" value="2-keto-3-deoxy-galactonokinase, substrate binding domain"/>
    <property type="match status" value="1"/>
</dbReference>
<comment type="caution">
    <text evidence="1">The sequence shown here is derived from an EMBL/GenBank/DDBJ whole genome shotgun (WGS) entry which is preliminary data.</text>
</comment>
<dbReference type="EMBL" id="JBBUTH010000001">
    <property type="protein sequence ID" value="MEK8049049.1"/>
    <property type="molecule type" value="Genomic_DNA"/>
</dbReference>
<keyword evidence="2" id="KW-1185">Reference proteome</keyword>
<dbReference type="InterPro" id="IPR042257">
    <property type="entry name" value="DGOK_C"/>
</dbReference>
<dbReference type="InterPro" id="IPR042258">
    <property type="entry name" value="DGOK_N"/>
</dbReference>
<protein>
    <submittedName>
        <fullName evidence="1">2-dehydro-3-deoxygalactonokinase</fullName>
    </submittedName>
</protein>
<organism evidence="1 2">
    <name type="scientific">Pseudaquabacterium inlustre</name>
    <dbReference type="NCBI Taxonomy" id="2984192"/>
    <lineage>
        <taxon>Bacteria</taxon>
        <taxon>Pseudomonadati</taxon>
        <taxon>Pseudomonadota</taxon>
        <taxon>Betaproteobacteria</taxon>
        <taxon>Burkholderiales</taxon>
        <taxon>Sphaerotilaceae</taxon>
        <taxon>Pseudaquabacterium</taxon>
    </lineage>
</organism>
<dbReference type="InterPro" id="IPR007729">
    <property type="entry name" value="DGOK"/>
</dbReference>